<feature type="repeat" description="PPR" evidence="2">
    <location>
        <begin position="668"/>
        <end position="698"/>
    </location>
</feature>
<dbReference type="NCBIfam" id="TIGR00756">
    <property type="entry name" value="PPR"/>
    <property type="match status" value="7"/>
</dbReference>
<accession>A0A5N6QF73</accession>
<dbReference type="Pfam" id="PF01535">
    <property type="entry name" value="PPR"/>
    <property type="match status" value="6"/>
</dbReference>
<dbReference type="FunFam" id="1.25.40.10:FF:000090">
    <property type="entry name" value="Pentatricopeptide repeat-containing protein, chloroplastic"/>
    <property type="match status" value="1"/>
</dbReference>
<dbReference type="GO" id="GO:0003729">
    <property type="term" value="F:mRNA binding"/>
    <property type="evidence" value="ECO:0007669"/>
    <property type="project" value="UniProtKB-ARBA"/>
</dbReference>
<dbReference type="Pfam" id="PF13041">
    <property type="entry name" value="PPR_2"/>
    <property type="match status" value="5"/>
</dbReference>
<feature type="repeat" description="PPR" evidence="2">
    <location>
        <begin position="294"/>
        <end position="328"/>
    </location>
</feature>
<evidence type="ECO:0000256" key="2">
    <source>
        <dbReference type="PROSITE-ProRule" id="PRU00708"/>
    </source>
</evidence>
<dbReference type="EMBL" id="CM017321">
    <property type="protein sequence ID" value="KAE7996820.1"/>
    <property type="molecule type" value="Genomic_DNA"/>
</dbReference>
<sequence>MRMNYALHRSYHALAAAASQIPSLPAHSSTNDTHYLRLLSSCKYLKSLLQVHGRLIVSGLGEDHDTLSHLINSYSLFHKCAFARSVFEFTPNPSVTLWNSMIRAYARSNQCKEALNMYHCMLGEGHEPDKYTFTFVLKACTGALDLQEGVLAHHEIARRRLECDVFIGTGLVDMYCKMGDLKSAREVFDCLPKKDVVAWNTMIAGLSQSEDPREALGYFWSLQLGGLKPDSVSLLNLVPAVSSLADIDSCRSIHGYVVRRDFRSTVLNGLIDMYSKCGDAIAARRVFDQMWGRDDVSWKTMMSGYVFNGFFLEVLKLFDRMKVENLKIDKLSAVSVLLAAAEMRNLEKGKEIHDFAIQHGIDSDVLVATPIMTMYAKCGELEKAKQLLKGLQRRDLVAWSAFISACVQSGYLEEALSLFRDMQNDNTKPENVTLLSILPACAELSSMRLGKSVHCYAIKADFHSVILTGTALVFMYSRWGLFTSALNVFSRMPCKDAVTWNVLINGYAQTGDPYHAMEMFRKLQVSGVHPDAGAMVGLLHACSLLNDLHQGSCVHGQIIRTGFESDCPVRNALIDMYAKCGWLSSAELLFYRMEFAKDEVSWNVIIGGYLQNGRAKKAISTFFLMKLENFRPNLVTFVSILPAVAYLAALCEGMAFHACIIRMGFLSNTPVGNSLIDMYAKCGRLDSSEKCFNEMENRNTVSWNAMLAGYAVHGQGGSAIALFSLMQESRVQVDSVSFINVLSACRHAGLVEEGRKFFESIHQKHHLQPALEHYACMVDLLGRAGLFDEILILIRTMPMDPDAGVWGALLGACKMHSYIKLGEVALQQLVKLEPENPTNHVVLSSIFAECGRWGDEGSTRYRMNEPALKKTPGCSWVEIKKQEPLAI</sequence>
<feature type="repeat" description="PPR" evidence="2">
    <location>
        <begin position="496"/>
        <end position="530"/>
    </location>
</feature>
<organism evidence="3 4">
    <name type="scientific">Carpinus fangiana</name>
    <dbReference type="NCBI Taxonomy" id="176857"/>
    <lineage>
        <taxon>Eukaryota</taxon>
        <taxon>Viridiplantae</taxon>
        <taxon>Streptophyta</taxon>
        <taxon>Embryophyta</taxon>
        <taxon>Tracheophyta</taxon>
        <taxon>Spermatophyta</taxon>
        <taxon>Magnoliopsida</taxon>
        <taxon>eudicotyledons</taxon>
        <taxon>Gunneridae</taxon>
        <taxon>Pentapetalae</taxon>
        <taxon>rosids</taxon>
        <taxon>fabids</taxon>
        <taxon>Fagales</taxon>
        <taxon>Betulaceae</taxon>
        <taxon>Carpinus</taxon>
    </lineage>
</organism>
<dbReference type="PANTHER" id="PTHR47926:SF347">
    <property type="entry name" value="PENTATRICOPEPTIDE REPEAT-CONTAINING PROTEIN"/>
    <property type="match status" value="1"/>
</dbReference>
<evidence type="ECO:0000256" key="1">
    <source>
        <dbReference type="ARBA" id="ARBA00022737"/>
    </source>
</evidence>
<gene>
    <name evidence="3" type="ORF">FH972_001509</name>
</gene>
<evidence type="ECO:0000313" key="3">
    <source>
        <dbReference type="EMBL" id="KAE7996820.1"/>
    </source>
</evidence>
<dbReference type="GO" id="GO:0009451">
    <property type="term" value="P:RNA modification"/>
    <property type="evidence" value="ECO:0007669"/>
    <property type="project" value="InterPro"/>
</dbReference>
<dbReference type="InterPro" id="IPR046960">
    <property type="entry name" value="PPR_At4g14850-like_plant"/>
</dbReference>
<dbReference type="Gene3D" id="1.25.40.10">
    <property type="entry name" value="Tetratricopeptide repeat domain"/>
    <property type="match status" value="6"/>
</dbReference>
<feature type="repeat" description="PPR" evidence="2">
    <location>
        <begin position="94"/>
        <end position="128"/>
    </location>
</feature>
<name>A0A5N6QF73_9ROSI</name>
<dbReference type="SUPFAM" id="SSF48452">
    <property type="entry name" value="TPR-like"/>
    <property type="match status" value="1"/>
</dbReference>
<feature type="repeat" description="PPR" evidence="2">
    <location>
        <begin position="395"/>
        <end position="429"/>
    </location>
</feature>
<dbReference type="FunFam" id="1.25.40.10:FF:000073">
    <property type="entry name" value="Pentatricopeptide repeat-containing protein chloroplastic"/>
    <property type="match status" value="3"/>
</dbReference>
<feature type="repeat" description="PPR" evidence="2">
    <location>
        <begin position="195"/>
        <end position="229"/>
    </location>
</feature>
<keyword evidence="4" id="KW-1185">Reference proteome</keyword>
<proteinExistence type="predicted"/>
<keyword evidence="1" id="KW-0677">Repeat</keyword>
<dbReference type="AlphaFoldDB" id="A0A5N6QF73"/>
<evidence type="ECO:0008006" key="5">
    <source>
        <dbReference type="Google" id="ProtNLM"/>
    </source>
</evidence>
<dbReference type="PANTHER" id="PTHR47926">
    <property type="entry name" value="PENTATRICOPEPTIDE REPEAT-CONTAINING PROTEIN"/>
    <property type="match status" value="1"/>
</dbReference>
<reference evidence="3 4" key="1">
    <citation type="submission" date="2019-06" db="EMBL/GenBank/DDBJ databases">
        <title>A chromosomal-level reference genome of Carpinus fangiana (Coryloideae, Betulaceae).</title>
        <authorList>
            <person name="Yang X."/>
            <person name="Wang Z."/>
            <person name="Zhang L."/>
            <person name="Hao G."/>
            <person name="Liu J."/>
            <person name="Yang Y."/>
        </authorList>
    </citation>
    <scope>NUCLEOTIDE SEQUENCE [LARGE SCALE GENOMIC DNA]</scope>
    <source>
        <strain evidence="3">Cfa_2016G</strain>
        <tissue evidence="3">Leaf</tissue>
    </source>
</reference>
<dbReference type="OrthoDB" id="185373at2759"/>
<dbReference type="PROSITE" id="PS51375">
    <property type="entry name" value="PPR"/>
    <property type="match status" value="8"/>
</dbReference>
<dbReference type="InterPro" id="IPR046848">
    <property type="entry name" value="E_motif"/>
</dbReference>
<dbReference type="FunFam" id="1.25.40.10:FF:000285">
    <property type="entry name" value="Pentatricopeptide repeat-containing protein, chloroplastic"/>
    <property type="match status" value="1"/>
</dbReference>
<dbReference type="Proteomes" id="UP000327013">
    <property type="component" value="Chromosome 1"/>
</dbReference>
<dbReference type="InterPro" id="IPR002885">
    <property type="entry name" value="PPR_rpt"/>
</dbReference>
<feature type="repeat" description="PPR" evidence="2">
    <location>
        <begin position="598"/>
        <end position="632"/>
    </location>
</feature>
<dbReference type="InterPro" id="IPR011990">
    <property type="entry name" value="TPR-like_helical_dom_sf"/>
</dbReference>
<evidence type="ECO:0000313" key="4">
    <source>
        <dbReference type="Proteomes" id="UP000327013"/>
    </source>
</evidence>
<feature type="repeat" description="PPR" evidence="2">
    <location>
        <begin position="699"/>
        <end position="733"/>
    </location>
</feature>
<protein>
    <recommendedName>
        <fullName evidence="5">Pentacotripeptide-repeat region of PRORP domain-containing protein</fullName>
    </recommendedName>
</protein>
<dbReference type="Pfam" id="PF20431">
    <property type="entry name" value="E_motif"/>
    <property type="match status" value="1"/>
</dbReference>